<dbReference type="AlphaFoldDB" id="A0A1P8KBT3"/>
<evidence type="ECO:0000256" key="2">
    <source>
        <dbReference type="ARBA" id="ARBA00033753"/>
    </source>
</evidence>
<evidence type="ECO:0000256" key="1">
    <source>
        <dbReference type="ARBA" id="ARBA00022691"/>
    </source>
</evidence>
<dbReference type="PANTHER" id="PTHR12818:SF0">
    <property type="entry name" value="TRNA (ADENINE(37)-N6)-METHYLTRANSFERASE"/>
    <property type="match status" value="1"/>
</dbReference>
<proteinExistence type="inferred from homology"/>
<dbReference type="STRING" id="1484693.RS694_13665"/>
<dbReference type="InterPro" id="IPR036414">
    <property type="entry name" value="YaeB_N_sf"/>
</dbReference>
<dbReference type="EMBL" id="CP019239">
    <property type="protein sequence ID" value="APW43473.1"/>
    <property type="molecule type" value="Genomic_DNA"/>
</dbReference>
<sequence>MPYTIEPIGQVSAIRPHAEDDFWGGEEACITLNARFAADALQGITEFSHVEVLYLFHAVDEAKIVSGARHPRNNPDWPAVGIFAQRGKNRHNRLGSTICRVLRCEGTQLYVAELDAIDGTPVIDLKPVMAEFLPRTEVQQPAWSHALMREYWLHK</sequence>
<evidence type="ECO:0000259" key="3">
    <source>
        <dbReference type="PROSITE" id="PS51668"/>
    </source>
</evidence>
<dbReference type="Proteomes" id="UP000186110">
    <property type="component" value="Chromosome"/>
</dbReference>
<dbReference type="GO" id="GO:0032259">
    <property type="term" value="P:methylation"/>
    <property type="evidence" value="ECO:0007669"/>
    <property type="project" value="UniProtKB-KW"/>
</dbReference>
<dbReference type="PANTHER" id="PTHR12818">
    <property type="entry name" value="TRNA (ADENINE(37)-N6)-METHYLTRANSFERASE"/>
    <property type="match status" value="1"/>
</dbReference>
<dbReference type="Gene3D" id="2.40.30.70">
    <property type="entry name" value="YaeB-like"/>
    <property type="match status" value="1"/>
</dbReference>
<dbReference type="PROSITE" id="PS51668">
    <property type="entry name" value="TSAA_2"/>
    <property type="match status" value="1"/>
</dbReference>
<dbReference type="KEGG" id="rsb:RS694_13665"/>
<keyword evidence="1" id="KW-0949">S-adenosyl-L-methionine</keyword>
<dbReference type="GO" id="GO:0008168">
    <property type="term" value="F:methyltransferase activity"/>
    <property type="evidence" value="ECO:0007669"/>
    <property type="project" value="UniProtKB-KW"/>
</dbReference>
<keyword evidence="4" id="KW-0489">Methyltransferase</keyword>
<dbReference type="InterPro" id="IPR040372">
    <property type="entry name" value="YaeB-like"/>
</dbReference>
<dbReference type="RefSeq" id="WP_029708620.1">
    <property type="nucleotide sequence ID" value="NZ_CP019239.1"/>
</dbReference>
<dbReference type="Pfam" id="PF01980">
    <property type="entry name" value="TrmO_N"/>
    <property type="match status" value="1"/>
</dbReference>
<evidence type="ECO:0000313" key="5">
    <source>
        <dbReference type="Proteomes" id="UP000186110"/>
    </source>
</evidence>
<dbReference type="InterPro" id="IPR036413">
    <property type="entry name" value="YaeB-like_sf"/>
</dbReference>
<keyword evidence="5" id="KW-1185">Reference proteome</keyword>
<dbReference type="InterPro" id="IPR023370">
    <property type="entry name" value="TrmO-like_N"/>
</dbReference>
<name>A0A1P8KBT3_9BURK</name>
<keyword evidence="4" id="KW-0808">Transferase</keyword>
<comment type="similarity">
    <text evidence="2">Belongs to the tRNA methyltransferase O family.</text>
</comment>
<evidence type="ECO:0000313" key="4">
    <source>
        <dbReference type="EMBL" id="APW43473.1"/>
    </source>
</evidence>
<gene>
    <name evidence="4" type="ORF">RS694_13665</name>
</gene>
<reference evidence="4 5" key="1">
    <citation type="submission" date="2017-01" db="EMBL/GenBank/DDBJ databases">
        <authorList>
            <person name="Mah S.A."/>
            <person name="Swanson W.J."/>
            <person name="Moy G.W."/>
            <person name="Vacquier V.D."/>
        </authorList>
    </citation>
    <scope>NUCLEOTIDE SEQUENCE [LARGE SCALE GENOMIC DNA]</scope>
    <source>
        <strain evidence="4 5">DSM 22694</strain>
    </source>
</reference>
<protein>
    <submittedName>
        <fullName evidence="4">tRNA (N6-threonylcarbamoyladenosine(37)-N6)-methyltransferase TrmO</fullName>
    </submittedName>
</protein>
<feature type="domain" description="TsaA-like" evidence="3">
    <location>
        <begin position="5"/>
        <end position="137"/>
    </location>
</feature>
<dbReference type="eggNOG" id="COG1720">
    <property type="taxonomic scope" value="Bacteria"/>
</dbReference>
<organism evidence="4 5">
    <name type="scientific">Rhodoferax saidenbachensis</name>
    <dbReference type="NCBI Taxonomy" id="1484693"/>
    <lineage>
        <taxon>Bacteria</taxon>
        <taxon>Pseudomonadati</taxon>
        <taxon>Pseudomonadota</taxon>
        <taxon>Betaproteobacteria</taxon>
        <taxon>Burkholderiales</taxon>
        <taxon>Comamonadaceae</taxon>
        <taxon>Rhodoferax</taxon>
    </lineage>
</organism>
<accession>A0A1P8KBT3</accession>
<dbReference type="SUPFAM" id="SSF118196">
    <property type="entry name" value="YaeB-like"/>
    <property type="match status" value="1"/>
</dbReference>